<dbReference type="GeneID" id="37258141"/>
<feature type="signal peptide" evidence="1">
    <location>
        <begin position="1"/>
        <end position="20"/>
    </location>
</feature>
<evidence type="ECO:0000313" key="3">
    <source>
        <dbReference type="Proteomes" id="UP000245910"/>
    </source>
</evidence>
<keyword evidence="1" id="KW-0732">Signal</keyword>
<sequence length="115" mass="12921">MKFSLTAAAVLSALGGVANAAKIEVLTERRTTYIANDGDRHGLGKFTDGCKKNSFPWMKEICIDDKRNRAHAVYQTNRKDCFKVTHETSGNCNCELGWGCKTCYTKHYTTTAYNW</sequence>
<dbReference type="RefSeq" id="XP_025585786.1">
    <property type="nucleotide sequence ID" value="XM_025735039.1"/>
</dbReference>
<evidence type="ECO:0008006" key="4">
    <source>
        <dbReference type="Google" id="ProtNLM"/>
    </source>
</evidence>
<dbReference type="Proteomes" id="UP000245910">
    <property type="component" value="Chromosome II"/>
</dbReference>
<dbReference type="EMBL" id="LN649230">
    <property type="protein sequence ID" value="CEI62066.1"/>
    <property type="molecule type" value="Genomic_DNA"/>
</dbReference>
<keyword evidence="3" id="KW-1185">Reference proteome</keyword>
<protein>
    <recommendedName>
        <fullName evidence="4">Cyanovirin-N domain-containing protein</fullName>
    </recommendedName>
</protein>
<dbReference type="OrthoDB" id="5003643at2759"/>
<proteinExistence type="predicted"/>
<dbReference type="AlphaFoldDB" id="A0A2L2TGC2"/>
<dbReference type="KEGG" id="fvn:FVRRES_06502"/>
<feature type="chain" id="PRO_5014746723" description="Cyanovirin-N domain-containing protein" evidence="1">
    <location>
        <begin position="21"/>
        <end position="115"/>
    </location>
</feature>
<evidence type="ECO:0000313" key="2">
    <source>
        <dbReference type="EMBL" id="CEI62066.1"/>
    </source>
</evidence>
<name>A0A2L2TGC2_9HYPO</name>
<organism evidence="2 3">
    <name type="scientific">Fusarium venenatum</name>
    <dbReference type="NCBI Taxonomy" id="56646"/>
    <lineage>
        <taxon>Eukaryota</taxon>
        <taxon>Fungi</taxon>
        <taxon>Dikarya</taxon>
        <taxon>Ascomycota</taxon>
        <taxon>Pezizomycotina</taxon>
        <taxon>Sordariomycetes</taxon>
        <taxon>Hypocreomycetidae</taxon>
        <taxon>Hypocreales</taxon>
        <taxon>Nectriaceae</taxon>
        <taxon>Fusarium</taxon>
    </lineage>
</organism>
<evidence type="ECO:0000256" key="1">
    <source>
        <dbReference type="SAM" id="SignalP"/>
    </source>
</evidence>
<reference evidence="3" key="1">
    <citation type="submission" date="2014-10" db="EMBL/GenBank/DDBJ databases">
        <authorList>
            <person name="King R."/>
        </authorList>
    </citation>
    <scope>NUCLEOTIDE SEQUENCE [LARGE SCALE GENOMIC DNA]</scope>
    <source>
        <strain evidence="3">A3/5</strain>
    </source>
</reference>
<accession>A0A2L2TGC2</accession>